<comment type="caution">
    <text evidence="2">The sequence shown here is derived from an EMBL/GenBank/DDBJ whole genome shotgun (WGS) entry which is preliminary data.</text>
</comment>
<protein>
    <submittedName>
        <fullName evidence="2">UPF0261 family protein</fullName>
    </submittedName>
</protein>
<dbReference type="AlphaFoldDB" id="A0AAD8AMW1"/>
<dbReference type="Gene3D" id="3.40.50.12020">
    <property type="entry name" value="Uncharacterised protein family UPF0261, NN domain"/>
    <property type="match status" value="1"/>
</dbReference>
<accession>A0AAD8AMW1</accession>
<dbReference type="InterPro" id="IPR044122">
    <property type="entry name" value="UPF0261_N"/>
</dbReference>
<gene>
    <name evidence="2" type="ORF">Bpfe_031541</name>
</gene>
<feature type="domain" description="UPF0261" evidence="1">
    <location>
        <begin position="4"/>
        <end position="170"/>
    </location>
</feature>
<evidence type="ECO:0000313" key="3">
    <source>
        <dbReference type="Proteomes" id="UP001233172"/>
    </source>
</evidence>
<dbReference type="Pfam" id="PF06792">
    <property type="entry name" value="UPF0261"/>
    <property type="match status" value="1"/>
</dbReference>
<evidence type="ECO:0000259" key="1">
    <source>
        <dbReference type="Pfam" id="PF06792"/>
    </source>
</evidence>
<sequence length="205" mass="21634">MNPSVYAIATMDTKGEEIAYIAGLLKAIGVNVLTLDVGTRESPTVAPDISRESISAGRAISTTDRGEAVTEMSQALREFLLNQCAQGKVAGVIGVGGSGGTALITTAMRSLPIGLPKLMVSTVASGNTAPYVDSSDITMMYSVVDIAGLNAVSERILANAAHAIAGMVQHSIPKSRRLPTLGHDHVRRHDALRYSRSTYARKNRL</sequence>
<dbReference type="Proteomes" id="UP001233172">
    <property type="component" value="Unassembled WGS sequence"/>
</dbReference>
<dbReference type="EMBL" id="JASAOG010000491">
    <property type="protein sequence ID" value="KAK0038762.1"/>
    <property type="molecule type" value="Genomic_DNA"/>
</dbReference>
<name>A0AAD8AMW1_BIOPF</name>
<reference evidence="2" key="2">
    <citation type="submission" date="2023-04" db="EMBL/GenBank/DDBJ databases">
        <authorList>
            <person name="Bu L."/>
            <person name="Lu L."/>
            <person name="Laidemitt M.R."/>
            <person name="Zhang S.M."/>
            <person name="Mutuku M."/>
            <person name="Mkoji G."/>
            <person name="Steinauer M."/>
            <person name="Loker E.S."/>
        </authorList>
    </citation>
    <scope>NUCLEOTIDE SEQUENCE</scope>
    <source>
        <strain evidence="2">KasaAsao</strain>
        <tissue evidence="2">Whole Snail</tissue>
    </source>
</reference>
<dbReference type="PANTHER" id="PTHR31862:SF1">
    <property type="entry name" value="UPF0261 DOMAIN PROTEIN (AFU_ORTHOLOGUE AFUA_1G10120)"/>
    <property type="match status" value="1"/>
</dbReference>
<reference evidence="2" key="1">
    <citation type="journal article" date="2023" name="PLoS Negl. Trop. Dis.">
        <title>A genome sequence for Biomphalaria pfeifferi, the major vector snail for the human-infecting parasite Schistosoma mansoni.</title>
        <authorList>
            <person name="Bu L."/>
            <person name="Lu L."/>
            <person name="Laidemitt M.R."/>
            <person name="Zhang S.M."/>
            <person name="Mutuku M."/>
            <person name="Mkoji G."/>
            <person name="Steinauer M."/>
            <person name="Loker E.S."/>
        </authorList>
    </citation>
    <scope>NUCLEOTIDE SEQUENCE</scope>
    <source>
        <strain evidence="2">KasaAsao</strain>
    </source>
</reference>
<dbReference type="PANTHER" id="PTHR31862">
    <property type="entry name" value="UPF0261 DOMAIN PROTEIN (AFU_ORTHOLOGUE AFUA_1G10120)"/>
    <property type="match status" value="1"/>
</dbReference>
<dbReference type="InterPro" id="IPR051353">
    <property type="entry name" value="Tobamovirus_resist_UPF0261"/>
</dbReference>
<organism evidence="2 3">
    <name type="scientific">Biomphalaria pfeifferi</name>
    <name type="common">Bloodfluke planorb</name>
    <name type="synonym">Freshwater snail</name>
    <dbReference type="NCBI Taxonomy" id="112525"/>
    <lineage>
        <taxon>Eukaryota</taxon>
        <taxon>Metazoa</taxon>
        <taxon>Spiralia</taxon>
        <taxon>Lophotrochozoa</taxon>
        <taxon>Mollusca</taxon>
        <taxon>Gastropoda</taxon>
        <taxon>Heterobranchia</taxon>
        <taxon>Euthyneura</taxon>
        <taxon>Panpulmonata</taxon>
        <taxon>Hygrophila</taxon>
        <taxon>Lymnaeoidea</taxon>
        <taxon>Planorbidae</taxon>
        <taxon>Biomphalaria</taxon>
    </lineage>
</organism>
<proteinExistence type="predicted"/>
<evidence type="ECO:0000313" key="2">
    <source>
        <dbReference type="EMBL" id="KAK0038762.1"/>
    </source>
</evidence>
<keyword evidence="3" id="KW-1185">Reference proteome</keyword>